<sequence length="71" mass="7935">MREYLVTFHKTVPDDTGHDHCVLQRQAVVRARSDVAAAYAAKAMLCEADGVVDWRMRADTCEVVELTRNAA</sequence>
<dbReference type="EMBL" id="BPRE01000002">
    <property type="protein sequence ID" value="GJE74274.1"/>
    <property type="molecule type" value="Genomic_DNA"/>
</dbReference>
<dbReference type="RefSeq" id="WP_238307565.1">
    <property type="nucleotide sequence ID" value="NZ_BPRE01000002.1"/>
</dbReference>
<organism evidence="1 2">
    <name type="scientific">Methylorubrum suomiense</name>
    <dbReference type="NCBI Taxonomy" id="144191"/>
    <lineage>
        <taxon>Bacteria</taxon>
        <taxon>Pseudomonadati</taxon>
        <taxon>Pseudomonadota</taxon>
        <taxon>Alphaproteobacteria</taxon>
        <taxon>Hyphomicrobiales</taxon>
        <taxon>Methylobacteriaceae</taxon>
        <taxon>Methylorubrum</taxon>
    </lineage>
</organism>
<accession>A0ABQ4USD0</accession>
<reference evidence="1" key="2">
    <citation type="submission" date="2021-08" db="EMBL/GenBank/DDBJ databases">
        <authorList>
            <person name="Tani A."/>
            <person name="Ola A."/>
            <person name="Ogura Y."/>
            <person name="Katsura K."/>
            <person name="Hayashi T."/>
        </authorList>
    </citation>
    <scope>NUCLEOTIDE SEQUENCE</scope>
    <source>
        <strain evidence="1">DSM 14458</strain>
    </source>
</reference>
<dbReference type="Proteomes" id="UP001055093">
    <property type="component" value="Unassembled WGS sequence"/>
</dbReference>
<keyword evidence="2" id="KW-1185">Reference proteome</keyword>
<evidence type="ECO:0000313" key="1">
    <source>
        <dbReference type="EMBL" id="GJE74274.1"/>
    </source>
</evidence>
<proteinExistence type="predicted"/>
<reference evidence="1" key="1">
    <citation type="journal article" date="2021" name="Front. Microbiol.">
        <title>Comprehensive Comparative Genomics and Phenotyping of Methylobacterium Species.</title>
        <authorList>
            <person name="Alessa O."/>
            <person name="Ogura Y."/>
            <person name="Fujitani Y."/>
            <person name="Takami H."/>
            <person name="Hayashi T."/>
            <person name="Sahin N."/>
            <person name="Tani A."/>
        </authorList>
    </citation>
    <scope>NUCLEOTIDE SEQUENCE</scope>
    <source>
        <strain evidence="1">DSM 14458</strain>
    </source>
</reference>
<gene>
    <name evidence="1" type="ORF">BGCPKDLD_0843</name>
</gene>
<evidence type="ECO:0000313" key="2">
    <source>
        <dbReference type="Proteomes" id="UP001055093"/>
    </source>
</evidence>
<evidence type="ECO:0008006" key="3">
    <source>
        <dbReference type="Google" id="ProtNLM"/>
    </source>
</evidence>
<protein>
    <recommendedName>
        <fullName evidence="3">Neuroendocrine-specific golgi family protein P55 (NESP55)</fullName>
    </recommendedName>
</protein>
<comment type="caution">
    <text evidence="1">The sequence shown here is derived from an EMBL/GenBank/DDBJ whole genome shotgun (WGS) entry which is preliminary data.</text>
</comment>
<name>A0ABQ4USD0_9HYPH</name>